<comment type="caution">
    <text evidence="4">The sequence shown here is derived from an EMBL/GenBank/DDBJ whole genome shotgun (WGS) entry which is preliminary data.</text>
</comment>
<keyword evidence="1" id="KW-0175">Coiled coil</keyword>
<accession>A0AAD8I8Z2</accession>
<feature type="coiled-coil region" evidence="1">
    <location>
        <begin position="84"/>
        <end position="111"/>
    </location>
</feature>
<dbReference type="PANTHER" id="PTHR15852:SF16">
    <property type="entry name" value="PROTEIN DISULFIDE ISOMERASE PTAC5, CHLOROPLASTIC"/>
    <property type="match status" value="1"/>
</dbReference>
<reference evidence="4" key="1">
    <citation type="submission" date="2023-02" db="EMBL/GenBank/DDBJ databases">
        <title>Genome of toxic invasive species Heracleum sosnowskyi carries increased number of genes despite the absence of recent whole-genome duplications.</title>
        <authorList>
            <person name="Schelkunov M."/>
            <person name="Shtratnikova V."/>
            <person name="Makarenko M."/>
            <person name="Klepikova A."/>
            <person name="Omelchenko D."/>
            <person name="Novikova G."/>
            <person name="Obukhova E."/>
            <person name="Bogdanov V."/>
            <person name="Penin A."/>
            <person name="Logacheva M."/>
        </authorList>
    </citation>
    <scope>NUCLEOTIDE SEQUENCE</scope>
    <source>
        <strain evidence="4">Hsosn_3</strain>
        <tissue evidence="4">Leaf</tissue>
    </source>
</reference>
<dbReference type="EMBL" id="JAUIZM010000006">
    <property type="protein sequence ID" value="KAK1381279.1"/>
    <property type="molecule type" value="Genomic_DNA"/>
</dbReference>
<dbReference type="InterPro" id="IPR036366">
    <property type="entry name" value="PGBDSf"/>
</dbReference>
<keyword evidence="5" id="KW-1185">Reference proteome</keyword>
<evidence type="ECO:0000256" key="1">
    <source>
        <dbReference type="SAM" id="Coils"/>
    </source>
</evidence>
<dbReference type="InterPro" id="IPR002477">
    <property type="entry name" value="Peptidoglycan-bd-like"/>
</dbReference>
<dbReference type="GO" id="GO:0003756">
    <property type="term" value="F:protein disulfide isomerase activity"/>
    <property type="evidence" value="ECO:0007669"/>
    <property type="project" value="TreeGrafter"/>
</dbReference>
<dbReference type="Gene3D" id="1.10.101.10">
    <property type="entry name" value="PGBD-like superfamily/PGBD"/>
    <property type="match status" value="1"/>
</dbReference>
<dbReference type="Pfam" id="PF01471">
    <property type="entry name" value="PG_binding_1"/>
    <property type="match status" value="1"/>
</dbReference>
<keyword evidence="4" id="KW-0413">Isomerase</keyword>
<feature type="region of interest" description="Disordered" evidence="2">
    <location>
        <begin position="275"/>
        <end position="299"/>
    </location>
</feature>
<dbReference type="GO" id="GO:0009658">
    <property type="term" value="P:chloroplast organization"/>
    <property type="evidence" value="ECO:0007669"/>
    <property type="project" value="TreeGrafter"/>
</dbReference>
<feature type="compositionally biased region" description="Polar residues" evidence="2">
    <location>
        <begin position="275"/>
        <end position="286"/>
    </location>
</feature>
<sequence length="433" mass="49650">MSSLSFPLCLNPLFTNKPHTNNTLSPYTYKNSFQSTSKSYICFSISSENSNFEREESRWLREEQRWLREEQRWIREELRWRNEREALLGEIETLRTKIEDLEKTNDRNLNVGGVLQVLRNEVSRIAERGSSAVPLELESLETEDEVEAEAEVEEEVVEVKEVVRVFEKEKVIDNVVKKKRITLRKGSEGDDVRIMQEALQKLGFYCGEEDEEYSMFSSGTERAIKTWQASLRIPEDGIMTPELLAKLYGEQKNDISWLTEKADIKRTDVATTRKASNGAAATQTTEVPEIQKRDANEKSVAESKVPHSRVFLLGENRWEDSSRLIGRNKQDGGSINTDTTRCISCRGEGRLLCSECDGTGEPNIEEQQFMEWVDEGAKCPYCNGVGFEICDMYYHALKSRGTQAQGRSSIVEVLKHRKKLQNTSLYVHFVKAV</sequence>
<evidence type="ECO:0000313" key="5">
    <source>
        <dbReference type="Proteomes" id="UP001237642"/>
    </source>
</evidence>
<gene>
    <name evidence="4" type="ORF">POM88_028023</name>
</gene>
<protein>
    <submittedName>
        <fullName evidence="4">Protein disulfide isomerase pTAC5, chloroplastic</fullName>
    </submittedName>
</protein>
<dbReference type="PANTHER" id="PTHR15852">
    <property type="entry name" value="PLASTID TRANSCRIPTIONALLY ACTIVE PROTEIN"/>
    <property type="match status" value="1"/>
</dbReference>
<organism evidence="4 5">
    <name type="scientific">Heracleum sosnowskyi</name>
    <dbReference type="NCBI Taxonomy" id="360622"/>
    <lineage>
        <taxon>Eukaryota</taxon>
        <taxon>Viridiplantae</taxon>
        <taxon>Streptophyta</taxon>
        <taxon>Embryophyta</taxon>
        <taxon>Tracheophyta</taxon>
        <taxon>Spermatophyta</taxon>
        <taxon>Magnoliopsida</taxon>
        <taxon>eudicotyledons</taxon>
        <taxon>Gunneridae</taxon>
        <taxon>Pentapetalae</taxon>
        <taxon>asterids</taxon>
        <taxon>campanulids</taxon>
        <taxon>Apiales</taxon>
        <taxon>Apiaceae</taxon>
        <taxon>Apioideae</taxon>
        <taxon>apioid superclade</taxon>
        <taxon>Tordylieae</taxon>
        <taxon>Tordyliinae</taxon>
        <taxon>Heracleum</taxon>
    </lineage>
</organism>
<dbReference type="GO" id="GO:0009507">
    <property type="term" value="C:chloroplast"/>
    <property type="evidence" value="ECO:0007669"/>
    <property type="project" value="TreeGrafter"/>
</dbReference>
<dbReference type="SUPFAM" id="SSF57938">
    <property type="entry name" value="DnaJ/Hsp40 cysteine-rich domain"/>
    <property type="match status" value="1"/>
</dbReference>
<feature type="compositionally biased region" description="Basic and acidic residues" evidence="2">
    <location>
        <begin position="289"/>
        <end position="299"/>
    </location>
</feature>
<evidence type="ECO:0000256" key="2">
    <source>
        <dbReference type="SAM" id="MobiDB-lite"/>
    </source>
</evidence>
<evidence type="ECO:0000313" key="4">
    <source>
        <dbReference type="EMBL" id="KAK1381279.1"/>
    </source>
</evidence>
<proteinExistence type="predicted"/>
<dbReference type="Proteomes" id="UP001237642">
    <property type="component" value="Unassembled WGS sequence"/>
</dbReference>
<reference evidence="4" key="2">
    <citation type="submission" date="2023-05" db="EMBL/GenBank/DDBJ databases">
        <authorList>
            <person name="Schelkunov M.I."/>
        </authorList>
    </citation>
    <scope>NUCLEOTIDE SEQUENCE</scope>
    <source>
        <strain evidence="4">Hsosn_3</strain>
        <tissue evidence="4">Leaf</tissue>
    </source>
</reference>
<feature type="domain" description="Peptidoglycan binding-like" evidence="3">
    <location>
        <begin position="189"/>
        <end position="247"/>
    </location>
</feature>
<dbReference type="AlphaFoldDB" id="A0AAD8I8Z2"/>
<evidence type="ECO:0000259" key="3">
    <source>
        <dbReference type="Pfam" id="PF01471"/>
    </source>
</evidence>
<dbReference type="InterPro" id="IPR036410">
    <property type="entry name" value="HSP_DnaJ_Cys-rich_dom_sf"/>
</dbReference>
<name>A0AAD8I8Z2_9APIA</name>
<dbReference type="InterPro" id="IPR036365">
    <property type="entry name" value="PGBD-like_sf"/>
</dbReference>
<dbReference type="SUPFAM" id="SSF47090">
    <property type="entry name" value="PGBD-like"/>
    <property type="match status" value="1"/>
</dbReference>